<evidence type="ECO:0000256" key="1">
    <source>
        <dbReference type="SAM" id="MobiDB-lite"/>
    </source>
</evidence>
<feature type="region of interest" description="Disordered" evidence="1">
    <location>
        <begin position="1"/>
        <end position="116"/>
    </location>
</feature>
<reference evidence="3" key="1">
    <citation type="journal article" date="2005" name="Nature">
        <title>The map-based sequence of the rice genome.</title>
        <authorList>
            <consortium name="International rice genome sequencing project (IRGSP)"/>
            <person name="Matsumoto T."/>
            <person name="Wu J."/>
            <person name="Kanamori H."/>
            <person name="Katayose Y."/>
            <person name="Fujisawa M."/>
            <person name="Namiki N."/>
            <person name="Mizuno H."/>
            <person name="Yamamoto K."/>
            <person name="Antonio B.A."/>
            <person name="Baba T."/>
            <person name="Sakata K."/>
            <person name="Nagamura Y."/>
            <person name="Aoki H."/>
            <person name="Arikawa K."/>
            <person name="Arita K."/>
            <person name="Bito T."/>
            <person name="Chiden Y."/>
            <person name="Fujitsuka N."/>
            <person name="Fukunaka R."/>
            <person name="Hamada M."/>
            <person name="Harada C."/>
            <person name="Hayashi A."/>
            <person name="Hijishita S."/>
            <person name="Honda M."/>
            <person name="Hosokawa S."/>
            <person name="Ichikawa Y."/>
            <person name="Idonuma A."/>
            <person name="Iijima M."/>
            <person name="Ikeda M."/>
            <person name="Ikeno M."/>
            <person name="Ito K."/>
            <person name="Ito S."/>
            <person name="Ito T."/>
            <person name="Ito Y."/>
            <person name="Ito Y."/>
            <person name="Iwabuchi A."/>
            <person name="Kamiya K."/>
            <person name="Karasawa W."/>
            <person name="Kurita K."/>
            <person name="Katagiri S."/>
            <person name="Kikuta A."/>
            <person name="Kobayashi H."/>
            <person name="Kobayashi N."/>
            <person name="Machita K."/>
            <person name="Maehara T."/>
            <person name="Masukawa M."/>
            <person name="Mizubayashi T."/>
            <person name="Mukai Y."/>
            <person name="Nagasaki H."/>
            <person name="Nagata Y."/>
            <person name="Naito S."/>
            <person name="Nakashima M."/>
            <person name="Nakama Y."/>
            <person name="Nakamichi Y."/>
            <person name="Nakamura M."/>
            <person name="Meguro A."/>
            <person name="Negishi M."/>
            <person name="Ohta I."/>
            <person name="Ohta T."/>
            <person name="Okamoto M."/>
            <person name="Ono N."/>
            <person name="Saji S."/>
            <person name="Sakaguchi M."/>
            <person name="Sakai K."/>
            <person name="Shibata M."/>
            <person name="Shimokawa T."/>
            <person name="Song J."/>
            <person name="Takazaki Y."/>
            <person name="Terasawa K."/>
            <person name="Tsugane M."/>
            <person name="Tsuji K."/>
            <person name="Ueda S."/>
            <person name="Waki K."/>
            <person name="Yamagata H."/>
            <person name="Yamamoto M."/>
            <person name="Yamamoto S."/>
            <person name="Yamane H."/>
            <person name="Yoshiki S."/>
            <person name="Yoshihara R."/>
            <person name="Yukawa K."/>
            <person name="Zhong H."/>
            <person name="Yano M."/>
            <person name="Yuan Q."/>
            <person name="Ouyang S."/>
            <person name="Liu J."/>
            <person name="Jones K.M."/>
            <person name="Gansberger K."/>
            <person name="Moffat K."/>
            <person name="Hill J."/>
            <person name="Bera J."/>
            <person name="Fadrosh D."/>
            <person name="Jin S."/>
            <person name="Johri S."/>
            <person name="Kim M."/>
            <person name="Overton L."/>
            <person name="Reardon M."/>
            <person name="Tsitrin T."/>
            <person name="Vuong H."/>
            <person name="Weaver B."/>
            <person name="Ciecko A."/>
            <person name="Tallon L."/>
            <person name="Jackson J."/>
            <person name="Pai G."/>
            <person name="Aken S.V."/>
            <person name="Utterback T."/>
            <person name="Reidmuller S."/>
            <person name="Feldblyum T."/>
            <person name="Hsiao J."/>
            <person name="Zismann V."/>
            <person name="Iobst S."/>
            <person name="de Vazeille A.R."/>
            <person name="Buell C.R."/>
            <person name="Ying K."/>
            <person name="Li Y."/>
            <person name="Lu T."/>
            <person name="Huang Y."/>
            <person name="Zhao Q."/>
            <person name="Feng Q."/>
            <person name="Zhang L."/>
            <person name="Zhu J."/>
            <person name="Weng Q."/>
            <person name="Mu J."/>
            <person name="Lu Y."/>
            <person name="Fan D."/>
            <person name="Liu Y."/>
            <person name="Guan J."/>
            <person name="Zhang Y."/>
            <person name="Yu S."/>
            <person name="Liu X."/>
            <person name="Zhang Y."/>
            <person name="Hong G."/>
            <person name="Han B."/>
            <person name="Choisne N."/>
            <person name="Demange N."/>
            <person name="Orjeda G."/>
            <person name="Samain S."/>
            <person name="Cattolico L."/>
            <person name="Pelletier E."/>
            <person name="Couloux A."/>
            <person name="Segurens B."/>
            <person name="Wincker P."/>
            <person name="D'Hont A."/>
            <person name="Scarpelli C."/>
            <person name="Weissenbach J."/>
            <person name="Salanoubat M."/>
            <person name="Quetier F."/>
            <person name="Yu Y."/>
            <person name="Kim H.R."/>
            <person name="Rambo T."/>
            <person name="Currie J."/>
            <person name="Collura K."/>
            <person name="Luo M."/>
            <person name="Yang T."/>
            <person name="Ammiraju J.S.S."/>
            <person name="Engler F."/>
            <person name="Soderlund C."/>
            <person name="Wing R.A."/>
            <person name="Palmer L.E."/>
            <person name="de la Bastide M."/>
            <person name="Spiegel L."/>
            <person name="Nascimento L."/>
            <person name="Zutavern T."/>
            <person name="O'Shaughnessy A."/>
            <person name="Dike S."/>
            <person name="Dedhia N."/>
            <person name="Preston R."/>
            <person name="Balija V."/>
            <person name="McCombie W.R."/>
            <person name="Chow T."/>
            <person name="Chen H."/>
            <person name="Chung M."/>
            <person name="Chen C."/>
            <person name="Shaw J."/>
            <person name="Wu H."/>
            <person name="Hsiao K."/>
            <person name="Chao Y."/>
            <person name="Chu M."/>
            <person name="Cheng C."/>
            <person name="Hour A."/>
            <person name="Lee P."/>
            <person name="Lin S."/>
            <person name="Lin Y."/>
            <person name="Liou J."/>
            <person name="Liu S."/>
            <person name="Hsing Y."/>
            <person name="Raghuvanshi S."/>
            <person name="Mohanty A."/>
            <person name="Bharti A.K."/>
            <person name="Gaur A."/>
            <person name="Gupta V."/>
            <person name="Kumar D."/>
            <person name="Ravi V."/>
            <person name="Vij S."/>
            <person name="Kapur A."/>
            <person name="Khurana P."/>
            <person name="Khurana P."/>
            <person name="Khurana J.P."/>
            <person name="Tyagi A.K."/>
            <person name="Gaikwad K."/>
            <person name="Singh A."/>
            <person name="Dalal V."/>
            <person name="Srivastava S."/>
            <person name="Dixit A."/>
            <person name="Pal A.K."/>
            <person name="Ghazi I.A."/>
            <person name="Yadav M."/>
            <person name="Pandit A."/>
            <person name="Bhargava A."/>
            <person name="Sureshbabu K."/>
            <person name="Batra K."/>
            <person name="Sharma T.R."/>
            <person name="Mohapatra T."/>
            <person name="Singh N.K."/>
            <person name="Messing J."/>
            <person name="Nelson A.B."/>
            <person name="Fuks G."/>
            <person name="Kavchok S."/>
            <person name="Keizer G."/>
            <person name="Linton E."/>
            <person name="Llaca V."/>
            <person name="Song R."/>
            <person name="Tanyolac B."/>
            <person name="Young S."/>
            <person name="Ho-Il K."/>
            <person name="Hahn J.H."/>
            <person name="Sangsakoo G."/>
            <person name="Vanavichit A."/>
            <person name="de Mattos Luiz.A.T."/>
            <person name="Zimmer P.D."/>
            <person name="Malone G."/>
            <person name="Dellagostin O."/>
            <person name="de Oliveira A.C."/>
            <person name="Bevan M."/>
            <person name="Bancroft I."/>
            <person name="Minx P."/>
            <person name="Cordum H."/>
            <person name="Wilson R."/>
            <person name="Cheng Z."/>
            <person name="Jin W."/>
            <person name="Jiang J."/>
            <person name="Leong S.A."/>
            <person name="Iwama H."/>
            <person name="Gojobori T."/>
            <person name="Itoh T."/>
            <person name="Niimura Y."/>
            <person name="Fujii Y."/>
            <person name="Habara T."/>
            <person name="Sakai H."/>
            <person name="Sato Y."/>
            <person name="Wilson G."/>
            <person name="Kumar K."/>
            <person name="McCouch S."/>
            <person name="Juretic N."/>
            <person name="Hoen D."/>
            <person name="Wright S."/>
            <person name="Bruskiewich R."/>
            <person name="Bureau T."/>
            <person name="Miyao A."/>
            <person name="Hirochika H."/>
            <person name="Nishikawa T."/>
            <person name="Kadowaki K."/>
            <person name="Sugiura M."/>
            <person name="Burr B."/>
            <person name="Sasaki T."/>
        </authorList>
    </citation>
    <scope>NUCLEOTIDE SEQUENCE [LARGE SCALE GENOMIC DNA]</scope>
    <source>
        <strain evidence="3">cv. Nipponbare</strain>
    </source>
</reference>
<dbReference type="Proteomes" id="UP000000763">
    <property type="component" value="Chromosome 8"/>
</dbReference>
<evidence type="ECO:0008006" key="4">
    <source>
        <dbReference type="Google" id="ProtNLM"/>
    </source>
</evidence>
<dbReference type="AlphaFoldDB" id="Q6ZAZ5"/>
<dbReference type="EMBL" id="AP004649">
    <property type="protein sequence ID" value="BAD09774.1"/>
    <property type="molecule type" value="Genomic_DNA"/>
</dbReference>
<evidence type="ECO:0000313" key="2">
    <source>
        <dbReference type="EMBL" id="BAD09774.1"/>
    </source>
</evidence>
<name>Q6ZAZ5_ORYSJ</name>
<sequence>MTGCREELGSQGWLLKVPGYGHDDVSGDVTSGGGSAARSRKLTGERWRFGTNGGHQDVERDAANSPMTKTDGEGADKDGGNLATTMATSPSDDDDRNGGGARLERRRRQRHEVTRR</sequence>
<accession>Q6ZAZ5</accession>
<gene>
    <name evidence="2" type="primary">OJ1465_C11.20</name>
</gene>
<feature type="compositionally biased region" description="Basic and acidic residues" evidence="1">
    <location>
        <begin position="70"/>
        <end position="79"/>
    </location>
</feature>
<proteinExistence type="predicted"/>
<protein>
    <recommendedName>
        <fullName evidence="4">DUF834 domain-containing protein</fullName>
    </recommendedName>
</protein>
<evidence type="ECO:0000313" key="3">
    <source>
        <dbReference type="Proteomes" id="UP000000763"/>
    </source>
</evidence>
<reference evidence="3" key="2">
    <citation type="journal article" date="2008" name="Nucleic Acids Res.">
        <title>The rice annotation project database (RAP-DB): 2008 update.</title>
        <authorList>
            <consortium name="The rice annotation project (RAP)"/>
        </authorList>
    </citation>
    <scope>GENOME REANNOTATION</scope>
    <source>
        <strain evidence="3">cv. Nipponbare</strain>
    </source>
</reference>
<organism evidence="2 3">
    <name type="scientific">Oryza sativa subsp. japonica</name>
    <name type="common">Rice</name>
    <dbReference type="NCBI Taxonomy" id="39947"/>
    <lineage>
        <taxon>Eukaryota</taxon>
        <taxon>Viridiplantae</taxon>
        <taxon>Streptophyta</taxon>
        <taxon>Embryophyta</taxon>
        <taxon>Tracheophyta</taxon>
        <taxon>Spermatophyta</taxon>
        <taxon>Magnoliopsida</taxon>
        <taxon>Liliopsida</taxon>
        <taxon>Poales</taxon>
        <taxon>Poaceae</taxon>
        <taxon>BOP clade</taxon>
        <taxon>Oryzoideae</taxon>
        <taxon>Oryzeae</taxon>
        <taxon>Oryzinae</taxon>
        <taxon>Oryza</taxon>
        <taxon>Oryza sativa</taxon>
    </lineage>
</organism>